<sequence>MLDGYSTCIHLQEWCWTCLDPPTQWPPCYLMKMDGGGGGFGACAASAGFDFEQQPPSTPRFDFHVPSSQTSPRTSFSSASGKNHRLGHHRKTSSLTGGPPPNVLTPPMPPPEYTFEADYYSTYNQPPLPPSPTPPEPKPRRRNLPAPTPPAKRISNNECCICASRLYSNERVVRTDYGTIHTECFRCHACDQSLEHTQFYFNNETQKIYCHLDYHQLFSPPCGYCGTPVESNGIFALDKHWHKGHFFCADCSEPFSETDNYYRKDGDTLCEKCHSEKLAIKCWKCSYKCSPAIEALGRTWCSSCFCCEECTTQFADHEFILRQDGTLVCHSCEARRIKEECWS</sequence>
<dbReference type="PANTHER" id="PTHR24205:SF16">
    <property type="entry name" value="GH01042P-RELATED"/>
    <property type="match status" value="1"/>
</dbReference>
<keyword evidence="3 5" id="KW-0862">Zinc</keyword>
<feature type="compositionally biased region" description="Basic residues" evidence="6">
    <location>
        <begin position="82"/>
        <end position="92"/>
    </location>
</feature>
<keyword evidence="9" id="KW-1185">Reference proteome</keyword>
<dbReference type="Proteomes" id="UP000761534">
    <property type="component" value="Unassembled WGS sequence"/>
</dbReference>
<evidence type="ECO:0000313" key="8">
    <source>
        <dbReference type="EMBL" id="KAA8909606.1"/>
    </source>
</evidence>
<feature type="compositionally biased region" description="Low complexity" evidence="6">
    <location>
        <begin position="66"/>
        <end position="80"/>
    </location>
</feature>
<dbReference type="Gene3D" id="2.10.110.10">
    <property type="entry name" value="Cysteine Rich Protein"/>
    <property type="match status" value="3"/>
</dbReference>
<comment type="caution">
    <text evidence="8">The sequence shown here is derived from an EMBL/GenBank/DDBJ whole genome shotgun (WGS) entry which is preliminary data.</text>
</comment>
<dbReference type="GO" id="GO:0046872">
    <property type="term" value="F:metal ion binding"/>
    <property type="evidence" value="ECO:0007669"/>
    <property type="project" value="UniProtKB-KW"/>
</dbReference>
<dbReference type="InterPro" id="IPR001781">
    <property type="entry name" value="Znf_LIM"/>
</dbReference>
<evidence type="ECO:0000256" key="5">
    <source>
        <dbReference type="PROSITE-ProRule" id="PRU00125"/>
    </source>
</evidence>
<evidence type="ECO:0000256" key="6">
    <source>
        <dbReference type="SAM" id="MobiDB-lite"/>
    </source>
</evidence>
<dbReference type="VEuPathDB" id="FungiDB:TRICI_004441"/>
<dbReference type="Pfam" id="PF00412">
    <property type="entry name" value="LIM"/>
    <property type="match status" value="2"/>
</dbReference>
<dbReference type="EMBL" id="SWFS01000336">
    <property type="protein sequence ID" value="KAA8909606.1"/>
    <property type="molecule type" value="Genomic_DNA"/>
</dbReference>
<evidence type="ECO:0000256" key="4">
    <source>
        <dbReference type="ARBA" id="ARBA00023038"/>
    </source>
</evidence>
<feature type="domain" description="LIM zinc-binding" evidence="7">
    <location>
        <begin position="268"/>
        <end position="339"/>
    </location>
</feature>
<gene>
    <name evidence="8" type="ORF">TRICI_004441</name>
</gene>
<keyword evidence="4 5" id="KW-0440">LIM domain</keyword>
<feature type="domain" description="LIM zinc-binding" evidence="7">
    <location>
        <begin position="157"/>
        <end position="220"/>
    </location>
</feature>
<accession>A0A642V0V5</accession>
<keyword evidence="2" id="KW-0677">Repeat</keyword>
<dbReference type="PROSITE" id="PS00478">
    <property type="entry name" value="LIM_DOMAIN_1"/>
    <property type="match status" value="1"/>
</dbReference>
<feature type="compositionally biased region" description="Pro residues" evidence="6">
    <location>
        <begin position="98"/>
        <end position="110"/>
    </location>
</feature>
<dbReference type="GO" id="GO:0005634">
    <property type="term" value="C:nucleus"/>
    <property type="evidence" value="ECO:0007669"/>
    <property type="project" value="TreeGrafter"/>
</dbReference>
<evidence type="ECO:0000256" key="2">
    <source>
        <dbReference type="ARBA" id="ARBA00022737"/>
    </source>
</evidence>
<proteinExistence type="predicted"/>
<protein>
    <recommendedName>
        <fullName evidence="7">LIM zinc-binding domain-containing protein</fullName>
    </recommendedName>
</protein>
<evidence type="ECO:0000259" key="7">
    <source>
        <dbReference type="PROSITE" id="PS50023"/>
    </source>
</evidence>
<dbReference type="OrthoDB" id="4094534at2759"/>
<name>A0A642V0V5_9ASCO</name>
<evidence type="ECO:0000313" key="9">
    <source>
        <dbReference type="Proteomes" id="UP000761534"/>
    </source>
</evidence>
<feature type="compositionally biased region" description="Pro residues" evidence="6">
    <location>
        <begin position="126"/>
        <end position="136"/>
    </location>
</feature>
<dbReference type="SMART" id="SM00132">
    <property type="entry name" value="LIM"/>
    <property type="match status" value="3"/>
</dbReference>
<dbReference type="SUPFAM" id="SSF57716">
    <property type="entry name" value="Glucocorticoid receptor-like (DNA-binding domain)"/>
    <property type="match status" value="2"/>
</dbReference>
<reference evidence="8" key="1">
    <citation type="journal article" date="2019" name="G3 (Bethesda)">
        <title>Genome Assemblies of Two Rare Opportunistic Yeast Pathogens: Diutina rugosa (syn. Candida rugosa) and Trichomonascus ciferrii (syn. Candida ciferrii).</title>
        <authorList>
            <person name="Mixao V."/>
            <person name="Saus E."/>
            <person name="Hansen A.P."/>
            <person name="Lass-Florl C."/>
            <person name="Gabaldon T."/>
        </authorList>
    </citation>
    <scope>NUCLEOTIDE SEQUENCE</scope>
    <source>
        <strain evidence="8">CBS 4856</strain>
    </source>
</reference>
<organism evidence="8 9">
    <name type="scientific">Trichomonascus ciferrii</name>
    <dbReference type="NCBI Taxonomy" id="44093"/>
    <lineage>
        <taxon>Eukaryota</taxon>
        <taxon>Fungi</taxon>
        <taxon>Dikarya</taxon>
        <taxon>Ascomycota</taxon>
        <taxon>Saccharomycotina</taxon>
        <taxon>Dipodascomycetes</taxon>
        <taxon>Dipodascales</taxon>
        <taxon>Trichomonascaceae</taxon>
        <taxon>Trichomonascus</taxon>
        <taxon>Trichomonascus ciferrii complex</taxon>
    </lineage>
</organism>
<dbReference type="PANTHER" id="PTHR24205">
    <property type="entry name" value="FOUR AND A HALF LIM DOMAINS PROTEIN"/>
    <property type="match status" value="1"/>
</dbReference>
<dbReference type="PROSITE" id="PS50023">
    <property type="entry name" value="LIM_DOMAIN_2"/>
    <property type="match status" value="2"/>
</dbReference>
<evidence type="ECO:0000256" key="3">
    <source>
        <dbReference type="ARBA" id="ARBA00022833"/>
    </source>
</evidence>
<evidence type="ECO:0000256" key="1">
    <source>
        <dbReference type="ARBA" id="ARBA00022723"/>
    </source>
</evidence>
<dbReference type="GO" id="GO:0030695">
    <property type="term" value="F:GTPase regulator activity"/>
    <property type="evidence" value="ECO:0007669"/>
    <property type="project" value="UniProtKB-ARBA"/>
</dbReference>
<dbReference type="GO" id="GO:0003712">
    <property type="term" value="F:transcription coregulator activity"/>
    <property type="evidence" value="ECO:0007669"/>
    <property type="project" value="TreeGrafter"/>
</dbReference>
<feature type="region of interest" description="Disordered" evidence="6">
    <location>
        <begin position="124"/>
        <end position="150"/>
    </location>
</feature>
<dbReference type="AlphaFoldDB" id="A0A642V0V5"/>
<keyword evidence="1 5" id="KW-0479">Metal-binding</keyword>
<feature type="region of interest" description="Disordered" evidence="6">
    <location>
        <begin position="51"/>
        <end position="110"/>
    </location>
</feature>